<name>A0ABY6LVJ1_9ARAC</name>
<reference evidence="1 2" key="1">
    <citation type="submission" date="2022-03" db="EMBL/GenBank/DDBJ databases">
        <title>A chromosomal length assembly of Cordylochernes scorpioides.</title>
        <authorList>
            <person name="Zeh D."/>
            <person name="Zeh J."/>
        </authorList>
    </citation>
    <scope>NUCLEOTIDE SEQUENCE [LARGE SCALE GENOMIC DNA]</scope>
    <source>
        <strain evidence="1">IN4F17</strain>
        <tissue evidence="1">Whole Body</tissue>
    </source>
</reference>
<sequence>MGHHVPIVSEHQLINGTGITPEERRLRSYFYLRKENWNGFEDNARWSVEDGDQPLSNEDDLEMIEQGYSLLKTFGSKRTCMQPKLFKYLIKHSPKRTIVFEWHSRFKAGRISIEDDLRQGRPKISKD</sequence>
<accession>A0ABY6LVJ1</accession>
<proteinExistence type="predicted"/>
<keyword evidence="2" id="KW-1185">Reference proteome</keyword>
<evidence type="ECO:0000313" key="2">
    <source>
        <dbReference type="Proteomes" id="UP001235939"/>
    </source>
</evidence>
<dbReference type="Proteomes" id="UP001235939">
    <property type="component" value="Chromosome 23"/>
</dbReference>
<organism evidence="1 2">
    <name type="scientific">Cordylochernes scorpioides</name>
    <dbReference type="NCBI Taxonomy" id="51811"/>
    <lineage>
        <taxon>Eukaryota</taxon>
        <taxon>Metazoa</taxon>
        <taxon>Ecdysozoa</taxon>
        <taxon>Arthropoda</taxon>
        <taxon>Chelicerata</taxon>
        <taxon>Arachnida</taxon>
        <taxon>Pseudoscorpiones</taxon>
        <taxon>Cheliferoidea</taxon>
        <taxon>Chernetidae</taxon>
        <taxon>Cordylochernes</taxon>
    </lineage>
</organism>
<protein>
    <submittedName>
        <fullName evidence="1">Uncharacterized protein</fullName>
    </submittedName>
</protein>
<gene>
    <name evidence="1" type="ORF">LAZ67_23001487</name>
</gene>
<evidence type="ECO:0000313" key="1">
    <source>
        <dbReference type="EMBL" id="UYV83565.1"/>
    </source>
</evidence>
<dbReference type="EMBL" id="CP092885">
    <property type="protein sequence ID" value="UYV83565.1"/>
    <property type="molecule type" value="Genomic_DNA"/>
</dbReference>